<dbReference type="EMBL" id="NIRJ01000001">
    <property type="protein sequence ID" value="PHH97009.1"/>
    <property type="molecule type" value="Genomic_DNA"/>
</dbReference>
<dbReference type="RefSeq" id="WP_098978902.1">
    <property type="nucleotide sequence ID" value="NZ_NIRJ01000001.1"/>
</dbReference>
<gene>
    <name evidence="1" type="ORF">CA840_06600</name>
</gene>
<proteinExistence type="predicted"/>
<organism evidence="1 2">
    <name type="scientific">Fusobacterium nucleatum subsp. polymorphum</name>
    <name type="common">Fusobacterium polymorphum</name>
    <dbReference type="NCBI Taxonomy" id="76857"/>
    <lineage>
        <taxon>Bacteria</taxon>
        <taxon>Fusobacteriati</taxon>
        <taxon>Fusobacteriota</taxon>
        <taxon>Fusobacteriia</taxon>
        <taxon>Fusobacteriales</taxon>
        <taxon>Fusobacteriaceae</taxon>
        <taxon>Fusobacterium</taxon>
    </lineage>
</organism>
<sequence>MLDIRIRLKILEIINLSLEKNNEEKNTIFFNFMGHCSSFCISIHYDGWKNNKEPDYRKNLYFTDLLIKEKLKELDEIIEVLKNLK</sequence>
<comment type="caution">
    <text evidence="1">The sequence shown here is derived from an EMBL/GenBank/DDBJ whole genome shotgun (WGS) entry which is preliminary data.</text>
</comment>
<name>A0A2C5ZC59_FUSNP</name>
<protein>
    <submittedName>
        <fullName evidence="1">Uncharacterized protein</fullName>
    </submittedName>
</protein>
<dbReference type="Proteomes" id="UP000225199">
    <property type="component" value="Unassembled WGS sequence"/>
</dbReference>
<accession>A0A2C5ZC59</accession>
<evidence type="ECO:0000313" key="1">
    <source>
        <dbReference type="EMBL" id="PHH97009.1"/>
    </source>
</evidence>
<dbReference type="AlphaFoldDB" id="A0A2C5ZC59"/>
<reference evidence="1 2" key="1">
    <citation type="submission" date="2017-06" db="EMBL/GenBank/DDBJ databases">
        <title>Draft genome sequence of Fusobacterium nucleatum subsp. polymorphum KCOM 1002 (=ChDC F175).</title>
        <authorList>
            <person name="Kook J.-K."/>
            <person name="Park S.-N."/>
            <person name="Lim Y.K."/>
            <person name="Roh H."/>
        </authorList>
    </citation>
    <scope>NUCLEOTIDE SEQUENCE [LARGE SCALE GENOMIC DNA]</scope>
    <source>
        <strain evidence="2">KCOM 1002 (ChDC F175)</strain>
    </source>
</reference>
<evidence type="ECO:0000313" key="2">
    <source>
        <dbReference type="Proteomes" id="UP000225199"/>
    </source>
</evidence>